<organism evidence="3 4">
    <name type="scientific">Streptomyces sedi</name>
    <dbReference type="NCBI Taxonomy" id="555059"/>
    <lineage>
        <taxon>Bacteria</taxon>
        <taxon>Bacillati</taxon>
        <taxon>Actinomycetota</taxon>
        <taxon>Actinomycetes</taxon>
        <taxon>Kitasatosporales</taxon>
        <taxon>Streptomycetaceae</taxon>
        <taxon>Streptomyces</taxon>
    </lineage>
</organism>
<accession>A0A5C4V878</accession>
<keyword evidence="4" id="KW-1185">Reference proteome</keyword>
<dbReference type="AlphaFoldDB" id="A0A5C4V878"/>
<evidence type="ECO:0008006" key="5">
    <source>
        <dbReference type="Google" id="ProtNLM"/>
    </source>
</evidence>
<reference evidence="3 4" key="1">
    <citation type="submission" date="2019-06" db="EMBL/GenBank/DDBJ databases">
        <title>Draft genome of Streptomyces sedi sp. JCM16909.</title>
        <authorList>
            <person name="Klykleung N."/>
            <person name="Tanasupawat S."/>
            <person name="Kudo T."/>
            <person name="Yuki M."/>
            <person name="Ohkuma M."/>
        </authorList>
    </citation>
    <scope>NUCLEOTIDE SEQUENCE [LARGE SCALE GENOMIC DNA]</scope>
    <source>
        <strain evidence="3 4">JCM 16909</strain>
    </source>
</reference>
<feature type="transmembrane region" description="Helical" evidence="1">
    <location>
        <begin position="106"/>
        <end position="128"/>
    </location>
</feature>
<feature type="chain" id="PRO_5022783868" description="DUF1440 domain-containing protein" evidence="2">
    <location>
        <begin position="27"/>
        <end position="166"/>
    </location>
</feature>
<keyword evidence="2" id="KW-0732">Signal</keyword>
<comment type="caution">
    <text evidence="3">The sequence shown here is derived from an EMBL/GenBank/DDBJ whole genome shotgun (WGS) entry which is preliminary data.</text>
</comment>
<evidence type="ECO:0000313" key="3">
    <source>
        <dbReference type="EMBL" id="TNM32160.1"/>
    </source>
</evidence>
<protein>
    <recommendedName>
        <fullName evidence="5">DUF1440 domain-containing protein</fullName>
    </recommendedName>
</protein>
<keyword evidence="1" id="KW-0812">Transmembrane</keyword>
<gene>
    <name evidence="3" type="ORF">FH715_07095</name>
</gene>
<feature type="transmembrane region" description="Helical" evidence="1">
    <location>
        <begin position="80"/>
        <end position="99"/>
    </location>
</feature>
<keyword evidence="1" id="KW-1133">Transmembrane helix</keyword>
<dbReference type="OrthoDB" id="4569917at2"/>
<dbReference type="Proteomes" id="UP000311713">
    <property type="component" value="Unassembled WGS sequence"/>
</dbReference>
<proteinExistence type="predicted"/>
<evidence type="ECO:0000256" key="2">
    <source>
        <dbReference type="SAM" id="SignalP"/>
    </source>
</evidence>
<dbReference type="EMBL" id="VDGT01000004">
    <property type="protein sequence ID" value="TNM32160.1"/>
    <property type="molecule type" value="Genomic_DNA"/>
</dbReference>
<name>A0A5C4V878_9ACTN</name>
<feature type="transmembrane region" description="Helical" evidence="1">
    <location>
        <begin position="143"/>
        <end position="160"/>
    </location>
</feature>
<evidence type="ECO:0000313" key="4">
    <source>
        <dbReference type="Proteomes" id="UP000311713"/>
    </source>
</evidence>
<sequence>MRRTGQKARSGRCLSGRLLAGAAAGAAGTSALNAVSYLDMVARGRGASDTPTESVERLSEVTGVPIPGEGAARENRVSGLGPLLGLATGVGVGAALGLARPRHPAATTLLATAGALVGSNAPMAALGISDPRGWSAGDWLSDLLPHAAYGLVTSWTLARLSPARRR</sequence>
<keyword evidence="1" id="KW-0472">Membrane</keyword>
<dbReference type="RefSeq" id="WP_139641908.1">
    <property type="nucleotide sequence ID" value="NZ_BAAAZS010000025.1"/>
</dbReference>
<evidence type="ECO:0000256" key="1">
    <source>
        <dbReference type="SAM" id="Phobius"/>
    </source>
</evidence>
<feature type="signal peptide" evidence="2">
    <location>
        <begin position="1"/>
        <end position="26"/>
    </location>
</feature>